<reference evidence="2" key="1">
    <citation type="journal article" date="2023" name="G3 (Bethesda)">
        <title>Genome assembly and association tests identify interacting loci associated with vigor, precocity, and sex in interspecific pistachio rootstocks.</title>
        <authorList>
            <person name="Palmer W."/>
            <person name="Jacygrad E."/>
            <person name="Sagayaradj S."/>
            <person name="Cavanaugh K."/>
            <person name="Han R."/>
            <person name="Bertier L."/>
            <person name="Beede B."/>
            <person name="Kafkas S."/>
            <person name="Golino D."/>
            <person name="Preece J."/>
            <person name="Michelmore R."/>
        </authorList>
    </citation>
    <scope>NUCLEOTIDE SEQUENCE [LARGE SCALE GENOMIC DNA]</scope>
</reference>
<comment type="caution">
    <text evidence="1">The sequence shown here is derived from an EMBL/GenBank/DDBJ whole genome shotgun (WGS) entry which is preliminary data.</text>
</comment>
<dbReference type="Proteomes" id="UP001163603">
    <property type="component" value="Chromosome 6"/>
</dbReference>
<sequence length="579" mass="63389">MGESAVLLRSFSHPSDASREAKEGDPIHALTESISFGRFVSESLAWEKWSTFSHNRYLEEVEKFSKPGSVAEKKAYFEAHYKRKAAMKAAAIEEAKSAANDASDLKTTGEIHNDSPTDTESVEANSHLVIDKQQEQYISNTDNGSSTDLELAKKNSHVVSDKQCEKNLPDTEVANSLDANACNSINVNNEVENADSKGAAPVIECAVNVEKPIQADSLKQIQNADFLNEIVASPVENMLNKEAVDQENLASSSKKKRSSCSAKSSTQSGESGLASYPSKQARSLPPRNASVNGVSKHLSKIFQSEYKRNKALLNKSVSGGMAEFGKLHSLPTDGSESAKINGSKVQSPNISSPFSFRSEERAFYQKLEEKSKAKEAEKAQLKTRSKEKTEHGIIKLRQSTGFGAKKKELLNCRPNFQSNQAKKGKAEHDAEKLRQSTGFKAKLNGDLCCGSPSPSNQMKKIPLTQPWSPKRGGKPTPTAVQDASSRPPRMPSISKESSKLVREQNYRSTTRSVTSLPKFARKQTADTVQDASNRPPWRSSMSTASFKRVMEKNNQSTTLSVTSLPKKNAHENASPNIQC</sequence>
<keyword evidence="2" id="KW-1185">Reference proteome</keyword>
<organism evidence="1 2">
    <name type="scientific">Pistacia integerrima</name>
    <dbReference type="NCBI Taxonomy" id="434235"/>
    <lineage>
        <taxon>Eukaryota</taxon>
        <taxon>Viridiplantae</taxon>
        <taxon>Streptophyta</taxon>
        <taxon>Embryophyta</taxon>
        <taxon>Tracheophyta</taxon>
        <taxon>Spermatophyta</taxon>
        <taxon>Magnoliopsida</taxon>
        <taxon>eudicotyledons</taxon>
        <taxon>Gunneridae</taxon>
        <taxon>Pentapetalae</taxon>
        <taxon>rosids</taxon>
        <taxon>malvids</taxon>
        <taxon>Sapindales</taxon>
        <taxon>Anacardiaceae</taxon>
        <taxon>Pistacia</taxon>
    </lineage>
</organism>
<proteinExistence type="predicted"/>
<gene>
    <name evidence="1" type="ORF">Pint_23630</name>
</gene>
<accession>A0ACC0YIW6</accession>
<name>A0ACC0YIW6_9ROSI</name>
<dbReference type="EMBL" id="CM047741">
    <property type="protein sequence ID" value="KAJ0037315.1"/>
    <property type="molecule type" value="Genomic_DNA"/>
</dbReference>
<evidence type="ECO:0000313" key="2">
    <source>
        <dbReference type="Proteomes" id="UP001163603"/>
    </source>
</evidence>
<protein>
    <submittedName>
        <fullName evidence="1">Uncharacterized protein</fullName>
    </submittedName>
</protein>
<evidence type="ECO:0000313" key="1">
    <source>
        <dbReference type="EMBL" id="KAJ0037315.1"/>
    </source>
</evidence>